<reference evidence="1" key="1">
    <citation type="submission" date="2020-05" db="EMBL/GenBank/DDBJ databases">
        <authorList>
            <person name="Chiriac C."/>
            <person name="Salcher M."/>
            <person name="Ghai R."/>
            <person name="Kavagutti S V."/>
        </authorList>
    </citation>
    <scope>NUCLEOTIDE SEQUENCE</scope>
</reference>
<proteinExistence type="predicted"/>
<dbReference type="EMBL" id="CAFAAB010000015">
    <property type="protein sequence ID" value="CAB4776719.1"/>
    <property type="molecule type" value="Genomic_DNA"/>
</dbReference>
<accession>A0A6J6VZB4</accession>
<sequence length="164" mass="17832">MMVILAVLVVFGGTMFNSVVRATGGTYLPKPFTAIGVADPVKNFTGFPGGANPRVSIYNGTTKSKTYHWRSVLKGEVRETGAIRVGVGETRYFRVSLGNTTKFDVVRVELVGMPQFVELQVYPRAPESHVPIVPTTTSTTDLTNITGDKLKNKLKNVGKNRGNN</sequence>
<gene>
    <name evidence="1" type="ORF">UFOPK2958_00241</name>
</gene>
<dbReference type="AlphaFoldDB" id="A0A6J6VZB4"/>
<protein>
    <submittedName>
        <fullName evidence="1">Unannotated protein</fullName>
    </submittedName>
</protein>
<name>A0A6J6VZB4_9ZZZZ</name>
<organism evidence="1">
    <name type="scientific">freshwater metagenome</name>
    <dbReference type="NCBI Taxonomy" id="449393"/>
    <lineage>
        <taxon>unclassified sequences</taxon>
        <taxon>metagenomes</taxon>
        <taxon>ecological metagenomes</taxon>
    </lineage>
</organism>
<evidence type="ECO:0000313" key="1">
    <source>
        <dbReference type="EMBL" id="CAB4776719.1"/>
    </source>
</evidence>